<reference evidence="7 8" key="1">
    <citation type="submission" date="2015-12" db="EMBL/GenBank/DDBJ databases">
        <title>Genome sequence of Thalassospira lucentensis MCCC 1A02072.</title>
        <authorList>
            <person name="Lu L."/>
            <person name="Lai Q."/>
            <person name="Shao Z."/>
            <person name="Qian P."/>
        </authorList>
    </citation>
    <scope>NUCLEOTIDE SEQUENCE [LARGE SCALE GENOMIC DNA]</scope>
    <source>
        <strain evidence="7 8">MCCC 1A02072</strain>
    </source>
</reference>
<feature type="transmembrane region" description="Helical" evidence="6">
    <location>
        <begin position="45"/>
        <end position="63"/>
    </location>
</feature>
<protein>
    <recommendedName>
        <fullName evidence="9">AI-2E family transporter</fullName>
    </recommendedName>
</protein>
<evidence type="ECO:0000256" key="4">
    <source>
        <dbReference type="ARBA" id="ARBA00022989"/>
    </source>
</evidence>
<dbReference type="PANTHER" id="PTHR21716:SF16">
    <property type="entry name" value="BLL1467 PROTEIN"/>
    <property type="match status" value="1"/>
</dbReference>
<evidence type="ECO:0000256" key="3">
    <source>
        <dbReference type="ARBA" id="ARBA00022692"/>
    </source>
</evidence>
<sequence length="395" mass="42378">MSDPIKAPDNTSNEDGAADIVDEADEAQQRMLSARARAYRRARTVSVIGTFVILAFGCFYVAQSLLLPVILAFLLALVFSPVVRTLARYRIPQSLTALAIVLTLTTSVIAGVYGLSDPVSKWIDDAPQIERQLRLRLADLGGPLEKLRDVQKQVEQATNQNNEADTQKVVVQEPNMISQAAQGAPEIVAGIALMLVLLLFILSSGDMVYEKMVRALPTFGDRRKGLRIAHDIEREVSRYLLTISAINICLGILIGTLLAIVGMPNPVLWGIVAGVLNFVPLLGAVVGVGIVGMVALVSMPTTTAAILPPAIYLACTAIEGQFLTPALVGNRLRINSVAVILAIAFWGWIWGFIGVLVAVPLLIVTSVFAKHVEGLGGLREMLGPNNNTTNNNNGN</sequence>
<keyword evidence="5 6" id="KW-0472">Membrane</keyword>
<organism evidence="7 8">
    <name type="scientific">Thalassospira lucentensis</name>
    <dbReference type="NCBI Taxonomy" id="168935"/>
    <lineage>
        <taxon>Bacteria</taxon>
        <taxon>Pseudomonadati</taxon>
        <taxon>Pseudomonadota</taxon>
        <taxon>Alphaproteobacteria</taxon>
        <taxon>Rhodospirillales</taxon>
        <taxon>Thalassospiraceae</taxon>
        <taxon>Thalassospira</taxon>
    </lineage>
</organism>
<dbReference type="OrthoDB" id="9799225at2"/>
<evidence type="ECO:0000313" key="7">
    <source>
        <dbReference type="EMBL" id="KZB65476.1"/>
    </source>
</evidence>
<evidence type="ECO:0000256" key="1">
    <source>
        <dbReference type="ARBA" id="ARBA00004141"/>
    </source>
</evidence>
<accession>A0A154L813</accession>
<feature type="transmembrane region" description="Helical" evidence="6">
    <location>
        <begin position="69"/>
        <end position="87"/>
    </location>
</feature>
<name>A0A154L813_9PROT</name>
<evidence type="ECO:0000256" key="2">
    <source>
        <dbReference type="ARBA" id="ARBA00009773"/>
    </source>
</evidence>
<dbReference type="RefSeq" id="WP_062951440.1">
    <property type="nucleotide sequence ID" value="NZ_LPVY01000009.1"/>
</dbReference>
<dbReference type="AlphaFoldDB" id="A0A154L813"/>
<evidence type="ECO:0000256" key="5">
    <source>
        <dbReference type="ARBA" id="ARBA00023136"/>
    </source>
</evidence>
<keyword evidence="4 6" id="KW-1133">Transmembrane helix</keyword>
<dbReference type="GO" id="GO:0055085">
    <property type="term" value="P:transmembrane transport"/>
    <property type="evidence" value="ECO:0007669"/>
    <property type="project" value="TreeGrafter"/>
</dbReference>
<dbReference type="InterPro" id="IPR002549">
    <property type="entry name" value="AI-2E-like"/>
</dbReference>
<evidence type="ECO:0008006" key="9">
    <source>
        <dbReference type="Google" id="ProtNLM"/>
    </source>
</evidence>
<feature type="transmembrane region" description="Helical" evidence="6">
    <location>
        <begin position="267"/>
        <end position="297"/>
    </location>
</feature>
<feature type="transmembrane region" description="Helical" evidence="6">
    <location>
        <begin position="187"/>
        <end position="209"/>
    </location>
</feature>
<gene>
    <name evidence="7" type="ORF">AUP42_18005</name>
</gene>
<feature type="transmembrane region" description="Helical" evidence="6">
    <location>
        <begin position="94"/>
        <end position="115"/>
    </location>
</feature>
<comment type="caution">
    <text evidence="7">The sequence shown here is derived from an EMBL/GenBank/DDBJ whole genome shotgun (WGS) entry which is preliminary data.</text>
</comment>
<dbReference type="GO" id="GO:0016020">
    <property type="term" value="C:membrane"/>
    <property type="evidence" value="ECO:0007669"/>
    <property type="project" value="UniProtKB-SubCell"/>
</dbReference>
<evidence type="ECO:0000256" key="6">
    <source>
        <dbReference type="SAM" id="Phobius"/>
    </source>
</evidence>
<dbReference type="EMBL" id="LPVY01000009">
    <property type="protein sequence ID" value="KZB65476.1"/>
    <property type="molecule type" value="Genomic_DNA"/>
</dbReference>
<comment type="subcellular location">
    <subcellularLocation>
        <location evidence="1">Membrane</location>
        <topology evidence="1">Multi-pass membrane protein</topology>
    </subcellularLocation>
</comment>
<dbReference type="Proteomes" id="UP000076335">
    <property type="component" value="Unassembled WGS sequence"/>
</dbReference>
<keyword evidence="3 6" id="KW-0812">Transmembrane</keyword>
<feature type="transmembrane region" description="Helical" evidence="6">
    <location>
        <begin position="239"/>
        <end position="261"/>
    </location>
</feature>
<evidence type="ECO:0000313" key="8">
    <source>
        <dbReference type="Proteomes" id="UP000076335"/>
    </source>
</evidence>
<comment type="similarity">
    <text evidence="2">Belongs to the autoinducer-2 exporter (AI-2E) (TC 2.A.86) family.</text>
</comment>
<dbReference type="Pfam" id="PF01594">
    <property type="entry name" value="AI-2E_transport"/>
    <property type="match status" value="1"/>
</dbReference>
<dbReference type="PANTHER" id="PTHR21716">
    <property type="entry name" value="TRANSMEMBRANE PROTEIN"/>
    <property type="match status" value="1"/>
</dbReference>
<feature type="transmembrane region" description="Helical" evidence="6">
    <location>
        <begin position="304"/>
        <end position="324"/>
    </location>
</feature>
<feature type="transmembrane region" description="Helical" evidence="6">
    <location>
        <begin position="336"/>
        <end position="369"/>
    </location>
</feature>
<proteinExistence type="inferred from homology"/>